<comment type="subcellular location">
    <subcellularLocation>
        <location evidence="1">Golgi apparatus</location>
        <location evidence="1">trans-Golgi network</location>
    </subcellularLocation>
</comment>
<proteinExistence type="predicted"/>
<evidence type="ECO:0000313" key="8">
    <source>
        <dbReference type="Proteomes" id="UP000001307"/>
    </source>
</evidence>
<dbReference type="InterPro" id="IPR039755">
    <property type="entry name" value="TBC1D23"/>
</dbReference>
<organism evidence="7">
    <name type="scientific">Oikopleura dioica</name>
    <name type="common">Tunicate</name>
    <dbReference type="NCBI Taxonomy" id="34765"/>
    <lineage>
        <taxon>Eukaryota</taxon>
        <taxon>Metazoa</taxon>
        <taxon>Chordata</taxon>
        <taxon>Tunicata</taxon>
        <taxon>Appendicularia</taxon>
        <taxon>Copelata</taxon>
        <taxon>Oikopleuridae</taxon>
        <taxon>Oikopleura</taxon>
    </lineage>
</organism>
<sequence length="475" mass="53432">MDEDLAEYTTDLDLEAEIEAFLEDDDSPDSTILQKPIWLAELESALEDGIFDGDILKSIIMSNSLPDELRPKVWPALLGVHGKGSGFKRRKELILKSCESLPNAELASSIIAEYSQSRGLVPKSEFATILSPLLCLGLDDDVTYNCFYSAVSKFHPRTEKETVKCFLDLLVQYFDPEYARALQSRKLDYSNEAANWIENIFVSFLSEKTVFSFFDLIFQSTDGLVLLFTALVCLMNRRDNPELDINDIQPDDLTDLIQLAYFYKEKTPFSFLQRMREEIFKGKKAKTEINNFLVLPVSPEQVVKDVLNATACVVLDIRPDVNFEHSHLIGSLRLSCCIEDELMEMTSLRSSIAQFHKNLSSELKKDGIDIDLPDIVLIGSEDSDSTLFTVANELLRVGYVGVSVVVGGFKDIVKEIQSIGSEDLLLWRNPDNPILSSAPNSSYGGWFNLSTAFNTLNSTLEKVLQFDEDAVDTHF</sequence>
<dbReference type="GO" id="GO:0099041">
    <property type="term" value="P:vesicle tethering to Golgi"/>
    <property type="evidence" value="ECO:0007669"/>
    <property type="project" value="TreeGrafter"/>
</dbReference>
<feature type="domain" description="Rab-GAP TBC" evidence="5">
    <location>
        <begin position="64"/>
        <end position="221"/>
    </location>
</feature>
<dbReference type="Gene3D" id="3.40.250.10">
    <property type="entry name" value="Rhodanese-like domain"/>
    <property type="match status" value="1"/>
</dbReference>
<evidence type="ECO:0000256" key="2">
    <source>
        <dbReference type="ARBA" id="ARBA00014207"/>
    </source>
</evidence>
<evidence type="ECO:0000256" key="3">
    <source>
        <dbReference type="ARBA" id="ARBA00022473"/>
    </source>
</evidence>
<evidence type="ECO:0000259" key="5">
    <source>
        <dbReference type="PROSITE" id="PS50086"/>
    </source>
</evidence>
<gene>
    <name evidence="7" type="ORF">GSOID_T00006186001</name>
</gene>
<evidence type="ECO:0000259" key="6">
    <source>
        <dbReference type="PROSITE" id="PS50206"/>
    </source>
</evidence>
<dbReference type="GO" id="GO:0042147">
    <property type="term" value="P:retrograde transport, endosome to Golgi"/>
    <property type="evidence" value="ECO:0007669"/>
    <property type="project" value="InterPro"/>
</dbReference>
<dbReference type="Proteomes" id="UP000001307">
    <property type="component" value="Unassembled WGS sequence"/>
</dbReference>
<dbReference type="InterPro" id="IPR036873">
    <property type="entry name" value="Rhodanese-like_dom_sf"/>
</dbReference>
<dbReference type="GO" id="GO:0005802">
    <property type="term" value="C:trans-Golgi network"/>
    <property type="evidence" value="ECO:0007669"/>
    <property type="project" value="TreeGrafter"/>
</dbReference>
<dbReference type="AlphaFoldDB" id="E4WTH9"/>
<dbReference type="InterPro" id="IPR000195">
    <property type="entry name" value="Rab-GAP-TBC_dom"/>
</dbReference>
<evidence type="ECO:0000256" key="4">
    <source>
        <dbReference type="ARBA" id="ARBA00023034"/>
    </source>
</evidence>
<dbReference type="InterPro" id="IPR035969">
    <property type="entry name" value="Rab-GAP_TBC_sf"/>
</dbReference>
<keyword evidence="4" id="KW-0333">Golgi apparatus</keyword>
<name>E4WTH9_OIKDI</name>
<dbReference type="PROSITE" id="PS50206">
    <property type="entry name" value="RHODANESE_3"/>
    <property type="match status" value="1"/>
</dbReference>
<accession>E4WTH9</accession>
<feature type="domain" description="Rhodanese" evidence="6">
    <location>
        <begin position="308"/>
        <end position="421"/>
    </location>
</feature>
<dbReference type="OrthoDB" id="73307at2759"/>
<dbReference type="SUPFAM" id="SSF52821">
    <property type="entry name" value="Rhodanese/Cell cycle control phosphatase"/>
    <property type="match status" value="1"/>
</dbReference>
<dbReference type="Gene3D" id="1.10.472.80">
    <property type="entry name" value="Ypt/Rab-GAP domain of gyp1p, domain 3"/>
    <property type="match status" value="1"/>
</dbReference>
<dbReference type="PROSITE" id="PS50086">
    <property type="entry name" value="TBC_RABGAP"/>
    <property type="match status" value="1"/>
</dbReference>
<keyword evidence="3" id="KW-0217">Developmental protein</keyword>
<dbReference type="EMBL" id="FN653016">
    <property type="protein sequence ID" value="CBY07101.1"/>
    <property type="molecule type" value="Genomic_DNA"/>
</dbReference>
<reference evidence="7" key="1">
    <citation type="journal article" date="2010" name="Science">
        <title>Plasticity of animal genome architecture unmasked by rapid evolution of a pelagic tunicate.</title>
        <authorList>
            <person name="Denoeud F."/>
            <person name="Henriet S."/>
            <person name="Mungpakdee S."/>
            <person name="Aury J.M."/>
            <person name="Da Silva C."/>
            <person name="Brinkmann H."/>
            <person name="Mikhaleva J."/>
            <person name="Olsen L.C."/>
            <person name="Jubin C."/>
            <person name="Canestro C."/>
            <person name="Bouquet J.M."/>
            <person name="Danks G."/>
            <person name="Poulain J."/>
            <person name="Campsteijn C."/>
            <person name="Adamski M."/>
            <person name="Cross I."/>
            <person name="Yadetie F."/>
            <person name="Muffato M."/>
            <person name="Louis A."/>
            <person name="Butcher S."/>
            <person name="Tsagkogeorga G."/>
            <person name="Konrad A."/>
            <person name="Singh S."/>
            <person name="Jensen M.F."/>
            <person name="Cong E.H."/>
            <person name="Eikeseth-Otteraa H."/>
            <person name="Noel B."/>
            <person name="Anthouard V."/>
            <person name="Porcel B.M."/>
            <person name="Kachouri-Lafond R."/>
            <person name="Nishino A."/>
            <person name="Ugolini M."/>
            <person name="Chourrout P."/>
            <person name="Nishida H."/>
            <person name="Aasland R."/>
            <person name="Huzurbazar S."/>
            <person name="Westhof E."/>
            <person name="Delsuc F."/>
            <person name="Lehrach H."/>
            <person name="Reinhardt R."/>
            <person name="Weissenbach J."/>
            <person name="Roy S.W."/>
            <person name="Artiguenave F."/>
            <person name="Postlethwait J.H."/>
            <person name="Manak J.R."/>
            <person name="Thompson E.M."/>
            <person name="Jaillon O."/>
            <person name="Du Pasquier L."/>
            <person name="Boudinot P."/>
            <person name="Liberles D.A."/>
            <person name="Volff J.N."/>
            <person name="Philippe H."/>
            <person name="Lenhard B."/>
            <person name="Roest Crollius H."/>
            <person name="Wincker P."/>
            <person name="Chourrout D."/>
        </authorList>
    </citation>
    <scope>NUCLEOTIDE SEQUENCE [LARGE SCALE GENOMIC DNA]</scope>
</reference>
<dbReference type="GO" id="GO:0005829">
    <property type="term" value="C:cytosol"/>
    <property type="evidence" value="ECO:0007669"/>
    <property type="project" value="GOC"/>
</dbReference>
<dbReference type="InParanoid" id="E4WTH9"/>
<evidence type="ECO:0000256" key="1">
    <source>
        <dbReference type="ARBA" id="ARBA00004601"/>
    </source>
</evidence>
<evidence type="ECO:0000313" key="7">
    <source>
        <dbReference type="EMBL" id="CBY07101.1"/>
    </source>
</evidence>
<dbReference type="PANTHER" id="PTHR13297">
    <property type="entry name" value="TBC1 DOMAIN FAMILY MEMBER 23-RELATED"/>
    <property type="match status" value="1"/>
</dbReference>
<dbReference type="Pfam" id="PF00581">
    <property type="entry name" value="Rhodanese"/>
    <property type="match status" value="1"/>
</dbReference>
<dbReference type="SUPFAM" id="SSF47923">
    <property type="entry name" value="Ypt/Rab-GAP domain of gyp1p"/>
    <property type="match status" value="1"/>
</dbReference>
<dbReference type="InterPro" id="IPR001763">
    <property type="entry name" value="Rhodanese-like_dom"/>
</dbReference>
<dbReference type="PANTHER" id="PTHR13297:SF5">
    <property type="entry name" value="TBC1 DOMAIN FAMILY MEMBER 23"/>
    <property type="match status" value="1"/>
</dbReference>
<protein>
    <recommendedName>
        <fullName evidence="2">TBC1 domain family member 23</fullName>
    </recommendedName>
</protein>
<keyword evidence="8" id="KW-1185">Reference proteome</keyword>
<dbReference type="Pfam" id="PF00566">
    <property type="entry name" value="RabGAP-TBC"/>
    <property type="match status" value="1"/>
</dbReference>